<evidence type="ECO:0008006" key="4">
    <source>
        <dbReference type="Google" id="ProtNLM"/>
    </source>
</evidence>
<keyword evidence="1" id="KW-0472">Membrane</keyword>
<keyword evidence="1" id="KW-0812">Transmembrane</keyword>
<feature type="non-terminal residue" evidence="2">
    <location>
        <position position="1"/>
    </location>
</feature>
<evidence type="ECO:0000313" key="3">
    <source>
        <dbReference type="Proteomes" id="UP000685013"/>
    </source>
</evidence>
<organism evidence="2 3">
    <name type="scientific">Cucurbita argyrosperma subsp. sororia</name>
    <dbReference type="NCBI Taxonomy" id="37648"/>
    <lineage>
        <taxon>Eukaryota</taxon>
        <taxon>Viridiplantae</taxon>
        <taxon>Streptophyta</taxon>
        <taxon>Embryophyta</taxon>
        <taxon>Tracheophyta</taxon>
        <taxon>Spermatophyta</taxon>
        <taxon>Magnoliopsida</taxon>
        <taxon>eudicotyledons</taxon>
        <taxon>Gunneridae</taxon>
        <taxon>Pentapetalae</taxon>
        <taxon>rosids</taxon>
        <taxon>fabids</taxon>
        <taxon>Cucurbitales</taxon>
        <taxon>Cucurbitaceae</taxon>
        <taxon>Cucurbiteae</taxon>
        <taxon>Cucurbita</taxon>
    </lineage>
</organism>
<keyword evidence="1" id="KW-1133">Transmembrane helix</keyword>
<comment type="caution">
    <text evidence="2">The sequence shown here is derived from an EMBL/GenBank/DDBJ whole genome shotgun (WGS) entry which is preliminary data.</text>
</comment>
<reference evidence="2 3" key="1">
    <citation type="journal article" date="2021" name="Hortic Res">
        <title>The domestication of Cucurbita argyrosperma as revealed by the genome of its wild relative.</title>
        <authorList>
            <person name="Barrera-Redondo J."/>
            <person name="Sanchez-de la Vega G."/>
            <person name="Aguirre-Liguori J.A."/>
            <person name="Castellanos-Morales G."/>
            <person name="Gutierrez-Guerrero Y.T."/>
            <person name="Aguirre-Dugua X."/>
            <person name="Aguirre-Planter E."/>
            <person name="Tenaillon M.I."/>
            <person name="Lira-Saade R."/>
            <person name="Eguiarte L.E."/>
        </authorList>
    </citation>
    <scope>NUCLEOTIDE SEQUENCE [LARGE SCALE GENOMIC DNA]</scope>
    <source>
        <strain evidence="2">JBR-2021</strain>
    </source>
</reference>
<feature type="transmembrane region" description="Helical" evidence="1">
    <location>
        <begin position="185"/>
        <end position="207"/>
    </location>
</feature>
<evidence type="ECO:0000313" key="2">
    <source>
        <dbReference type="EMBL" id="KAG6584426.1"/>
    </source>
</evidence>
<feature type="transmembrane region" description="Helical" evidence="1">
    <location>
        <begin position="90"/>
        <end position="115"/>
    </location>
</feature>
<protein>
    <recommendedName>
        <fullName evidence="4">Transmembrane protein</fullName>
    </recommendedName>
</protein>
<evidence type="ECO:0000256" key="1">
    <source>
        <dbReference type="SAM" id="Phobius"/>
    </source>
</evidence>
<feature type="transmembrane region" description="Helical" evidence="1">
    <location>
        <begin position="33"/>
        <end position="56"/>
    </location>
</feature>
<sequence>MGKTGTGTGSIIRTSIFRFLQKYQYFTSSSALFAFPFSVPLLLSQTFAFTSSIYFLPNIHHRLRLLFYAAGFPPSLEFFSIFTLNLSQAIFSSIFTLPFTLTFLLIAKASVIQALKETKPTAHPSFSSVRTLYSPLLLTHICSSLLTLSANATIFSILCLAFSFLDGFGLSSSTSFVFLSAAGAVLYSIVLANTWVISNLALVLSGMERLGGYLPILKACVLIRGKTSTALLLALPANLAMAAIEALFQYRVVRAYNGVGRLNLSMLSEGIVIAYLYSIFVVLDTTFSCLFFKSCKTVYWVDLEGRQALQIHSGEVDNVGYMDSKVLQEQNLHSTTCGSSIHQDNLQEKSI</sequence>
<gene>
    <name evidence="2" type="ORF">SDJN03_20358</name>
</gene>
<feature type="transmembrane region" description="Helical" evidence="1">
    <location>
        <begin position="228"/>
        <end position="250"/>
    </location>
</feature>
<feature type="transmembrane region" description="Helical" evidence="1">
    <location>
        <begin position="136"/>
        <end position="165"/>
    </location>
</feature>
<dbReference type="PANTHER" id="PTHR33133">
    <property type="entry name" value="OS08G0107100 PROTEIN-RELATED"/>
    <property type="match status" value="1"/>
</dbReference>
<keyword evidence="3" id="KW-1185">Reference proteome</keyword>
<proteinExistence type="predicted"/>
<name>A0AAV6MR29_9ROSI</name>
<dbReference type="PANTHER" id="PTHR33133:SF3">
    <property type="entry name" value="TRANSMEMBRANE PROTEIN"/>
    <property type="match status" value="1"/>
</dbReference>
<accession>A0AAV6MR29</accession>
<dbReference type="EMBL" id="JAGKQH010000013">
    <property type="protein sequence ID" value="KAG6584426.1"/>
    <property type="molecule type" value="Genomic_DNA"/>
</dbReference>
<feature type="transmembrane region" description="Helical" evidence="1">
    <location>
        <begin position="270"/>
        <end position="292"/>
    </location>
</feature>
<feature type="transmembrane region" description="Helical" evidence="1">
    <location>
        <begin position="65"/>
        <end position="84"/>
    </location>
</feature>
<dbReference type="AlphaFoldDB" id="A0AAV6MR29"/>
<dbReference type="Proteomes" id="UP000685013">
    <property type="component" value="Chromosome 13"/>
</dbReference>